<reference evidence="2" key="2">
    <citation type="submission" date="2017-12" db="EMBL/GenBank/DDBJ databases">
        <title>Genome sequence of the Bar-tailed Godwit (Limosa lapponica baueri).</title>
        <authorList>
            <person name="Lima N.C.B."/>
            <person name="Parody-Merino A.M."/>
            <person name="Battley P.F."/>
            <person name="Fidler A.E."/>
            <person name="Prosdocimi F."/>
        </authorList>
    </citation>
    <scope>NUCLEOTIDE SEQUENCE [LARGE SCALE GENOMIC DNA]</scope>
</reference>
<accession>A0A2I0TGA0</accession>
<dbReference type="InterPro" id="IPR043128">
    <property type="entry name" value="Rev_trsase/Diguanyl_cyclase"/>
</dbReference>
<protein>
    <submittedName>
        <fullName evidence="1">Endogenous retrovirus group 3 member 1 env polyprotein</fullName>
    </submittedName>
</protein>
<evidence type="ECO:0000313" key="1">
    <source>
        <dbReference type="EMBL" id="PKU32796.1"/>
    </source>
</evidence>
<dbReference type="PANTHER" id="PTHR33064">
    <property type="entry name" value="POL PROTEIN"/>
    <property type="match status" value="1"/>
</dbReference>
<dbReference type="InterPro" id="IPR043502">
    <property type="entry name" value="DNA/RNA_pol_sf"/>
</dbReference>
<dbReference type="Gene3D" id="3.30.70.270">
    <property type="match status" value="1"/>
</dbReference>
<dbReference type="SUPFAM" id="SSF56672">
    <property type="entry name" value="DNA/RNA polymerases"/>
    <property type="match status" value="1"/>
</dbReference>
<dbReference type="OrthoDB" id="9394130at2759"/>
<dbReference type="AlphaFoldDB" id="A0A2I0TGA0"/>
<name>A0A2I0TGA0_LIMLA</name>
<dbReference type="Proteomes" id="UP000233556">
    <property type="component" value="Unassembled WGS sequence"/>
</dbReference>
<keyword evidence="2" id="KW-1185">Reference proteome</keyword>
<proteinExistence type="predicted"/>
<reference evidence="2" key="1">
    <citation type="submission" date="2017-11" db="EMBL/GenBank/DDBJ databases">
        <authorList>
            <person name="Lima N.C."/>
            <person name="Parody-Merino A.M."/>
            <person name="Battley P.F."/>
            <person name="Fidler A.E."/>
            <person name="Prosdocimi F."/>
        </authorList>
    </citation>
    <scope>NUCLEOTIDE SEQUENCE [LARGE SCALE GENOMIC DNA]</scope>
</reference>
<gene>
    <name evidence="1" type="ORF">llap_16899</name>
</gene>
<dbReference type="EMBL" id="KZ510839">
    <property type="protein sequence ID" value="PKU32796.1"/>
    <property type="molecule type" value="Genomic_DNA"/>
</dbReference>
<dbReference type="InterPro" id="IPR051320">
    <property type="entry name" value="Viral_Replic_Matur_Polypro"/>
</dbReference>
<organism evidence="1 2">
    <name type="scientific">Limosa lapponica baueri</name>
    <dbReference type="NCBI Taxonomy" id="1758121"/>
    <lineage>
        <taxon>Eukaryota</taxon>
        <taxon>Metazoa</taxon>
        <taxon>Chordata</taxon>
        <taxon>Craniata</taxon>
        <taxon>Vertebrata</taxon>
        <taxon>Euteleostomi</taxon>
        <taxon>Archelosauria</taxon>
        <taxon>Archosauria</taxon>
        <taxon>Dinosauria</taxon>
        <taxon>Saurischia</taxon>
        <taxon>Theropoda</taxon>
        <taxon>Coelurosauria</taxon>
        <taxon>Aves</taxon>
        <taxon>Neognathae</taxon>
        <taxon>Neoaves</taxon>
        <taxon>Charadriiformes</taxon>
        <taxon>Scolopacidae</taxon>
        <taxon>Limosa</taxon>
    </lineage>
</organism>
<dbReference type="PANTHER" id="PTHR33064:SF37">
    <property type="entry name" value="RIBONUCLEASE H"/>
    <property type="match status" value="1"/>
</dbReference>
<sequence length="447" mass="50351">MYCVIFWKKIMSALQYQSLQTFVQPLQGQVDELKGQLGQEQAQASCSQSALKEQILADGSRRNPLYSSKELGKAKARLDEATAPLVRPPLVKTEYVFEDDQDMAPQVTTKEVPYSAMELTKLKKEFSRTPRESETQYVWRVPLSGRDQILLSEQEDEGYWGPVVFLTTGNYRAPWSLTQRAAYWAGGLNPLEQDDPFAITGSVDQLMESVQKAACLQMLHNCELRPQQESPMMLPVDPERMTPLIRGLPESLKLTSIQLQGTIRALERVTAATEGKGIVPPDCRNPNQRVWTWGEVVQEFINYGQKYGPVSAPSAKPHSKCLLGLDVLKVLVGGNQIEKVPETQNDIIVHLETLGLKIPPGKVQTPSDEVKFLGIWWKGGMTCIPKDTLTTLDQIKMPKSKKELQHALGLLVFWRKHIPDFSIIARPLHDLLRKGVSWDQTKKLCSF</sequence>
<evidence type="ECO:0000313" key="2">
    <source>
        <dbReference type="Proteomes" id="UP000233556"/>
    </source>
</evidence>